<dbReference type="Gene3D" id="3.55.50.30">
    <property type="match status" value="1"/>
</dbReference>
<evidence type="ECO:0000256" key="4">
    <source>
        <dbReference type="ARBA" id="ARBA00023136"/>
    </source>
</evidence>
<feature type="signal peptide" evidence="7">
    <location>
        <begin position="1"/>
        <end position="18"/>
    </location>
</feature>
<dbReference type="InterPro" id="IPR038591">
    <property type="entry name" value="NolW-like_sf"/>
</dbReference>
<protein>
    <submittedName>
        <fullName evidence="11">General secretion pathway protein D</fullName>
    </submittedName>
</protein>
<evidence type="ECO:0000313" key="11">
    <source>
        <dbReference type="EMBL" id="PPK58531.1"/>
    </source>
</evidence>
<dbReference type="InterPro" id="IPR001775">
    <property type="entry name" value="GspD/PilQ"/>
</dbReference>
<evidence type="ECO:0000259" key="10">
    <source>
        <dbReference type="Pfam" id="PF21305"/>
    </source>
</evidence>
<feature type="domain" description="GspD-like N0" evidence="10">
    <location>
        <begin position="25"/>
        <end position="89"/>
    </location>
</feature>
<dbReference type="GO" id="GO:0015627">
    <property type="term" value="C:type II protein secretion system complex"/>
    <property type="evidence" value="ECO:0007669"/>
    <property type="project" value="TreeGrafter"/>
</dbReference>
<proteinExistence type="inferred from homology"/>
<dbReference type="PANTHER" id="PTHR30332">
    <property type="entry name" value="PROBABLE GENERAL SECRETION PATHWAY PROTEIN D"/>
    <property type="match status" value="1"/>
</dbReference>
<keyword evidence="6" id="KW-0813">Transport</keyword>
<comment type="subcellular location">
    <subcellularLocation>
        <location evidence="6">Cell outer membrane</location>
    </subcellularLocation>
    <subcellularLocation>
        <location evidence="1">Membrane</location>
    </subcellularLocation>
</comment>
<name>A0AB36ZTG0_9BACT</name>
<evidence type="ECO:0000256" key="5">
    <source>
        <dbReference type="RuleBase" id="RU004003"/>
    </source>
</evidence>
<keyword evidence="3 7" id="KW-0732">Signal</keyword>
<dbReference type="EMBL" id="PTIW01000037">
    <property type="protein sequence ID" value="PPK58531.1"/>
    <property type="molecule type" value="Genomic_DNA"/>
</dbReference>
<dbReference type="PRINTS" id="PR00811">
    <property type="entry name" value="BCTERIALGSPD"/>
</dbReference>
<comment type="similarity">
    <text evidence="5">Belongs to the bacterial secretin family.</text>
</comment>
<dbReference type="PROSITE" id="PS00875">
    <property type="entry name" value="T2SP_D"/>
    <property type="match status" value="1"/>
</dbReference>
<dbReference type="InterPro" id="IPR004845">
    <property type="entry name" value="T2SS_GspD_CS"/>
</dbReference>
<feature type="chain" id="PRO_5044220690" evidence="7">
    <location>
        <begin position="19"/>
        <end position="465"/>
    </location>
</feature>
<dbReference type="InterPro" id="IPR050810">
    <property type="entry name" value="Bact_Secretion_Sys_Channel"/>
</dbReference>
<evidence type="ECO:0000256" key="7">
    <source>
        <dbReference type="SAM" id="SignalP"/>
    </source>
</evidence>
<dbReference type="RefSeq" id="WP_104412778.1">
    <property type="nucleotide sequence ID" value="NZ_PTIW01000037.1"/>
</dbReference>
<evidence type="ECO:0000256" key="2">
    <source>
        <dbReference type="ARBA" id="ARBA00022692"/>
    </source>
</evidence>
<dbReference type="Proteomes" id="UP000239861">
    <property type="component" value="Unassembled WGS sequence"/>
</dbReference>
<dbReference type="Pfam" id="PF21305">
    <property type="entry name" value="type_II_gspD_N0"/>
    <property type="match status" value="1"/>
</dbReference>
<evidence type="ECO:0000256" key="1">
    <source>
        <dbReference type="ARBA" id="ARBA00004370"/>
    </source>
</evidence>
<gene>
    <name evidence="11" type="ORF">B0F89_13722</name>
</gene>
<dbReference type="Pfam" id="PF00263">
    <property type="entry name" value="Secretin"/>
    <property type="match status" value="1"/>
</dbReference>
<organism evidence="11 12">
    <name type="scientific">Malaciobacter marinus</name>
    <dbReference type="NCBI Taxonomy" id="505249"/>
    <lineage>
        <taxon>Bacteria</taxon>
        <taxon>Pseudomonadati</taxon>
        <taxon>Campylobacterota</taxon>
        <taxon>Epsilonproteobacteria</taxon>
        <taxon>Campylobacterales</taxon>
        <taxon>Arcobacteraceae</taxon>
        <taxon>Malaciobacter</taxon>
    </lineage>
</organism>
<dbReference type="Gene3D" id="3.30.1370.120">
    <property type="match status" value="1"/>
</dbReference>
<dbReference type="InterPro" id="IPR004846">
    <property type="entry name" value="T2SS/T3SS_dom"/>
</dbReference>
<dbReference type="GO" id="GO:0009306">
    <property type="term" value="P:protein secretion"/>
    <property type="evidence" value="ECO:0007669"/>
    <property type="project" value="InterPro"/>
</dbReference>
<dbReference type="InterPro" id="IPR049371">
    <property type="entry name" value="GspD-like_N0"/>
</dbReference>
<sequence>MKFFLLCTLLFFNPFLFADDLKKDVKFKNLDLKELIKVSSKILDKNILVKTDIKGKVDFISVKPISKKQLLKVLKNSLESFGYELIDKDSFFIIKEKNQEKKQKKIEHKAITKVIALKNIQVEQLKKILQNFKTINKYEKLFISSDTESNSLILIGKVQIIQNIETLVKKLDKDEPQIFLKAKIVELNSNLVNKVGLKYGLLSGKTSNSGIFTIASNLNSNEAVDFDISSIGLSIPTLKSSISLGATLSLLHQNYALKIVSEPSILCINNKKSTIYVGQSISLQTSSTTTSGGNTSYSFERKDVGLKLEVKPRLKADDNKVRLYINTILEGVKNSTTNNQPDTTKKSVSTFAVVSNGESIILGGLVENRNENLNDEVPYFSSLPVIGNLFKHKNSSSKQSNLVIVITPYIIPKNKDITFIREELAKLEKLEELLLIKSTKNRKIDKQNKYLKLHNQRVKELLNGN</sequence>
<accession>A0AB36ZTG0</accession>
<comment type="caution">
    <text evidence="11">The sequence shown here is derived from an EMBL/GenBank/DDBJ whole genome shotgun (WGS) entry which is preliminary data.</text>
</comment>
<dbReference type="AlphaFoldDB" id="A0AB36ZTG0"/>
<evidence type="ECO:0000256" key="6">
    <source>
        <dbReference type="RuleBase" id="RU004004"/>
    </source>
</evidence>
<evidence type="ECO:0000259" key="8">
    <source>
        <dbReference type="Pfam" id="PF00263"/>
    </source>
</evidence>
<keyword evidence="4" id="KW-0472">Membrane</keyword>
<evidence type="ECO:0000313" key="12">
    <source>
        <dbReference type="Proteomes" id="UP000239861"/>
    </source>
</evidence>
<feature type="domain" description="NolW-like" evidence="9">
    <location>
        <begin position="112"/>
        <end position="177"/>
    </location>
</feature>
<reference evidence="11 12" key="1">
    <citation type="submission" date="2018-02" db="EMBL/GenBank/DDBJ databases">
        <title>Subsurface microbial communities from deep shales in Ohio and West Virginia, USA.</title>
        <authorList>
            <person name="Wrighton K."/>
        </authorList>
    </citation>
    <scope>NUCLEOTIDE SEQUENCE [LARGE SCALE GENOMIC DNA]</scope>
    <source>
        <strain evidence="11 12">MARC-MIP3H16</strain>
    </source>
</reference>
<dbReference type="InterPro" id="IPR005644">
    <property type="entry name" value="NolW-like"/>
</dbReference>
<dbReference type="PANTHER" id="PTHR30332:SF24">
    <property type="entry name" value="SECRETIN GSPD-RELATED"/>
    <property type="match status" value="1"/>
</dbReference>
<keyword evidence="2" id="KW-0812">Transmembrane</keyword>
<dbReference type="GO" id="GO:0009279">
    <property type="term" value="C:cell outer membrane"/>
    <property type="evidence" value="ECO:0007669"/>
    <property type="project" value="UniProtKB-SubCell"/>
</dbReference>
<dbReference type="Pfam" id="PF03958">
    <property type="entry name" value="Secretin_N"/>
    <property type="match status" value="1"/>
</dbReference>
<evidence type="ECO:0000259" key="9">
    <source>
        <dbReference type="Pfam" id="PF03958"/>
    </source>
</evidence>
<feature type="domain" description="Type II/III secretion system secretin-like" evidence="8">
    <location>
        <begin position="251"/>
        <end position="411"/>
    </location>
</feature>
<evidence type="ECO:0000256" key="3">
    <source>
        <dbReference type="ARBA" id="ARBA00022729"/>
    </source>
</evidence>